<evidence type="ECO:0000256" key="1">
    <source>
        <dbReference type="SAM" id="MobiDB-lite"/>
    </source>
</evidence>
<dbReference type="KEGG" id="dpo:4803924"/>
<sequence length="449" mass="50696">MYRYIDMFIKFRGQKKVFKIKSVASPNRIMADSENEMDTEAGMDSESGRDSSVSPMEINISNTNCNSMIVLNDLRLLELISKYPFLYSKAAQAEQDSDHDEWAWNQISKEFNISYENLPLSAPFSPDELQWRWNLLLPTMGTLSKAKGQIPFQLWSLVTEIERSLSTKKLKPPRDLSMAQNFLLTQLPLVEAMSLKERRRLEVEFLDILFQHEMETHSSVPLSPKEQATVKTEYDKFLGSVRVKELPISALAQLSLDGPQYKPNTNSIQVQPKIAHTFAIPGPRPKKKRVISSVSGGQDLINIPTATVSIPIQDFKSNVVGPIDPAPAVSPPLDINVIGAKKEPVECPPSVSPPLDIKTEVEVALAAIELAIEMENVRENKPEEAQQKSPEENGTPVEKPDDATLNPNPRYIPIKSAKYYTKKLFVRVKRIDLDEYLPLSRMAKRPKKR</sequence>
<reference evidence="3" key="2">
    <citation type="submission" date="2025-08" db="UniProtKB">
        <authorList>
            <consortium name="RefSeq"/>
        </authorList>
    </citation>
    <scope>IDENTIFICATION</scope>
    <source>
        <strain evidence="3">MV-25-SWS-2005</strain>
        <tissue evidence="3">Whole body</tissue>
    </source>
</reference>
<evidence type="ECO:0000313" key="3">
    <source>
        <dbReference type="RefSeq" id="XP_001360565.4"/>
    </source>
</evidence>
<dbReference type="FunCoup" id="A0A6I8UT92">
    <property type="interactions" value="52"/>
</dbReference>
<dbReference type="Proteomes" id="UP000001819">
    <property type="component" value="Chromosome 3"/>
</dbReference>
<evidence type="ECO:0000313" key="2">
    <source>
        <dbReference type="Proteomes" id="UP000001819"/>
    </source>
</evidence>
<feature type="compositionally biased region" description="Acidic residues" evidence="1">
    <location>
        <begin position="33"/>
        <end position="43"/>
    </location>
</feature>
<name>A0A6I8UT92_DROPS</name>
<protein>
    <submittedName>
        <fullName evidence="3">Uncharacterized protein Lhr</fullName>
    </submittedName>
</protein>
<keyword evidence="2" id="KW-1185">Reference proteome</keyword>
<reference evidence="2" key="1">
    <citation type="submission" date="2024-06" db="UniProtKB">
        <authorList>
            <consortium name="RefSeq"/>
        </authorList>
    </citation>
    <scope>NUCLEOTIDE SEQUENCE [LARGE SCALE GENOMIC DNA]</scope>
    <source>
        <strain evidence="2">MV2-25</strain>
    </source>
</reference>
<dbReference type="ExpressionAtlas" id="A0A6I8UT92">
    <property type="expression patterns" value="baseline"/>
</dbReference>
<dbReference type="InParanoid" id="A0A6I8UT92"/>
<dbReference type="AlphaFoldDB" id="A0A6I8UT92"/>
<accession>A0A6I8UT92</accession>
<gene>
    <name evidence="3" type="primary">Lhr</name>
</gene>
<feature type="region of interest" description="Disordered" evidence="1">
    <location>
        <begin position="376"/>
        <end position="411"/>
    </location>
</feature>
<organism evidence="2 3">
    <name type="scientific">Drosophila pseudoobscura pseudoobscura</name>
    <name type="common">Fruit fly</name>
    <dbReference type="NCBI Taxonomy" id="46245"/>
    <lineage>
        <taxon>Eukaryota</taxon>
        <taxon>Metazoa</taxon>
        <taxon>Ecdysozoa</taxon>
        <taxon>Arthropoda</taxon>
        <taxon>Hexapoda</taxon>
        <taxon>Insecta</taxon>
        <taxon>Pterygota</taxon>
        <taxon>Neoptera</taxon>
        <taxon>Endopterygota</taxon>
        <taxon>Diptera</taxon>
        <taxon>Brachycera</taxon>
        <taxon>Muscomorpha</taxon>
        <taxon>Ephydroidea</taxon>
        <taxon>Drosophilidae</taxon>
        <taxon>Drosophila</taxon>
        <taxon>Sophophora</taxon>
    </lineage>
</organism>
<proteinExistence type="predicted"/>
<feature type="region of interest" description="Disordered" evidence="1">
    <location>
        <begin position="31"/>
        <end position="53"/>
    </location>
</feature>
<dbReference type="RefSeq" id="XP_001360565.4">
    <property type="nucleotide sequence ID" value="XM_001360528.4"/>
</dbReference>
<feature type="compositionally biased region" description="Basic and acidic residues" evidence="1">
    <location>
        <begin position="376"/>
        <end position="391"/>
    </location>
</feature>